<evidence type="ECO:0000313" key="1">
    <source>
        <dbReference type="EMBL" id="MDU0809411.1"/>
    </source>
</evidence>
<protein>
    <submittedName>
        <fullName evidence="1">Uncharacterized protein</fullName>
    </submittedName>
</protein>
<dbReference type="RefSeq" id="WP_316070815.1">
    <property type="nucleotide sequence ID" value="NZ_JAVNWW010000005.1"/>
</dbReference>
<keyword evidence="2" id="KW-1185">Reference proteome</keyword>
<reference evidence="1 2" key="1">
    <citation type="submission" date="2023-09" db="EMBL/GenBank/DDBJ databases">
        <title>Aquirufa genomes.</title>
        <authorList>
            <person name="Pitt A."/>
        </authorList>
    </citation>
    <scope>NUCLEOTIDE SEQUENCE [LARGE SCALE GENOMIC DNA]</scope>
    <source>
        <strain evidence="1 2">LEOWEIH-7C</strain>
    </source>
</reference>
<accession>A0ABU3TU64</accession>
<proteinExistence type="predicted"/>
<dbReference type="Proteomes" id="UP001249959">
    <property type="component" value="Unassembled WGS sequence"/>
</dbReference>
<gene>
    <name evidence="1" type="ORF">PQG45_10215</name>
</gene>
<organism evidence="1 2">
    <name type="scientific">Aquirufa regiilacus</name>
    <dbReference type="NCBI Taxonomy" id="3024868"/>
    <lineage>
        <taxon>Bacteria</taxon>
        <taxon>Pseudomonadati</taxon>
        <taxon>Bacteroidota</taxon>
        <taxon>Cytophagia</taxon>
        <taxon>Cytophagales</taxon>
        <taxon>Flectobacillaceae</taxon>
        <taxon>Aquirufa</taxon>
    </lineage>
</organism>
<name>A0ABU3TU64_9BACT</name>
<comment type="caution">
    <text evidence="1">The sequence shown here is derived from an EMBL/GenBank/DDBJ whole genome shotgun (WGS) entry which is preliminary data.</text>
</comment>
<dbReference type="EMBL" id="JAVNWW010000005">
    <property type="protein sequence ID" value="MDU0809411.1"/>
    <property type="molecule type" value="Genomic_DNA"/>
</dbReference>
<sequence>MKIYAYASVFICMVFNGLAQGKHYKNQINRTLKENIVIEKRVEIKETKPSNQTPKYQVNKPNIEWVDTFKTQTPSYKQHGGRPN</sequence>
<evidence type="ECO:0000313" key="2">
    <source>
        <dbReference type="Proteomes" id="UP001249959"/>
    </source>
</evidence>